<feature type="region of interest" description="Disordered" evidence="1">
    <location>
        <begin position="1"/>
        <end position="25"/>
    </location>
</feature>
<name>A0AA88H007_NAELO</name>
<proteinExistence type="predicted"/>
<keyword evidence="3" id="KW-1185">Reference proteome</keyword>
<protein>
    <submittedName>
        <fullName evidence="2">Uncharacterized protein</fullName>
    </submittedName>
</protein>
<dbReference type="EMBL" id="PYSW02000001">
    <property type="protein sequence ID" value="KAG2394158.1"/>
    <property type="molecule type" value="Genomic_DNA"/>
</dbReference>
<comment type="caution">
    <text evidence="2">The sequence shown here is derived from an EMBL/GenBank/DDBJ whole genome shotgun (WGS) entry which is preliminary data.</text>
</comment>
<dbReference type="Gene3D" id="2.120.10.30">
    <property type="entry name" value="TolB, C-terminal domain"/>
    <property type="match status" value="1"/>
</dbReference>
<dbReference type="GO" id="GO:0043161">
    <property type="term" value="P:proteasome-mediated ubiquitin-dependent protein catabolic process"/>
    <property type="evidence" value="ECO:0007669"/>
    <property type="project" value="TreeGrafter"/>
</dbReference>
<accession>A0AA88H007</accession>
<dbReference type="GO" id="GO:0061630">
    <property type="term" value="F:ubiquitin protein ligase activity"/>
    <property type="evidence" value="ECO:0007669"/>
    <property type="project" value="TreeGrafter"/>
</dbReference>
<dbReference type="GO" id="GO:0000209">
    <property type="term" value="P:protein polyubiquitination"/>
    <property type="evidence" value="ECO:0007669"/>
    <property type="project" value="TreeGrafter"/>
</dbReference>
<dbReference type="InterPro" id="IPR050952">
    <property type="entry name" value="TRIM-NHL_E3_ligases"/>
</dbReference>
<dbReference type="InterPro" id="IPR011042">
    <property type="entry name" value="6-blade_b-propeller_TolB-like"/>
</dbReference>
<dbReference type="RefSeq" id="XP_044556052.1">
    <property type="nucleotide sequence ID" value="XM_044693504.1"/>
</dbReference>
<gene>
    <name evidence="2" type="ORF">C9374_003922</name>
</gene>
<reference evidence="2 3" key="1">
    <citation type="journal article" date="2018" name="BMC Genomics">
        <title>The genome of Naegleria lovaniensis, the basis for a comparative approach to unravel pathogenicity factors of the human pathogenic amoeba N. fowleri.</title>
        <authorList>
            <person name="Liechti N."/>
            <person name="Schurch N."/>
            <person name="Bruggmann R."/>
            <person name="Wittwer M."/>
        </authorList>
    </citation>
    <scope>NUCLEOTIDE SEQUENCE [LARGE SCALE GENOMIC DNA]</scope>
    <source>
        <strain evidence="2 3">ATCC 30569</strain>
    </source>
</reference>
<dbReference type="PANTHER" id="PTHR24104">
    <property type="entry name" value="E3 UBIQUITIN-PROTEIN LIGASE NHLRC1-RELATED"/>
    <property type="match status" value="1"/>
</dbReference>
<dbReference type="SUPFAM" id="SSF101898">
    <property type="entry name" value="NHL repeat"/>
    <property type="match status" value="1"/>
</dbReference>
<dbReference type="PANTHER" id="PTHR24104:SF25">
    <property type="entry name" value="PROTEIN LIN-41"/>
    <property type="match status" value="1"/>
</dbReference>
<sequence>MNQKRLKEEEENFTSFSSSDDSNNMKKRKMNIKEIILESNSLLLNNCIHLKLIDLYHPHFGNEHDQHLWIHHLNEKLCTHMRSKIRNRRPFSMNFQLVHSLGKKEKNKKKSCQDLGNPMDVKISYNQRVIVVTDNFNDRLVVFDLDSYRFKTSLFIRSLYPKYICIEENYMGESNDALICNSDYDREIFKCDLKKLLHENIKNSSTAADSFIEPYIPGHLWTTRITSSTRGIAVNKGLVFACDPGDKSIKVLDSSNGVFIRRVTALNGLPSSVDVTNDDQMIVTSLFENTTHVYFLSRQDNGEWEVVKIVHLKDVHGPSTVIYDTVSNHLLLTNELSNSILVTNKEGSIVTTFSSYGPGEGELQTPVGLCLNIQSGELLVCSLDNGSVEIFK</sequence>
<feature type="compositionally biased region" description="Low complexity" evidence="1">
    <location>
        <begin position="13"/>
        <end position="22"/>
    </location>
</feature>
<dbReference type="AlphaFoldDB" id="A0AA88H007"/>
<evidence type="ECO:0000313" key="2">
    <source>
        <dbReference type="EMBL" id="KAG2394158.1"/>
    </source>
</evidence>
<dbReference type="Proteomes" id="UP000816034">
    <property type="component" value="Unassembled WGS sequence"/>
</dbReference>
<evidence type="ECO:0000256" key="1">
    <source>
        <dbReference type="SAM" id="MobiDB-lite"/>
    </source>
</evidence>
<evidence type="ECO:0000313" key="3">
    <source>
        <dbReference type="Proteomes" id="UP000816034"/>
    </source>
</evidence>
<organism evidence="2 3">
    <name type="scientific">Naegleria lovaniensis</name>
    <name type="common">Amoeba</name>
    <dbReference type="NCBI Taxonomy" id="51637"/>
    <lineage>
        <taxon>Eukaryota</taxon>
        <taxon>Discoba</taxon>
        <taxon>Heterolobosea</taxon>
        <taxon>Tetramitia</taxon>
        <taxon>Eutetramitia</taxon>
        <taxon>Vahlkampfiidae</taxon>
        <taxon>Naegleria</taxon>
    </lineage>
</organism>
<dbReference type="GO" id="GO:0008270">
    <property type="term" value="F:zinc ion binding"/>
    <property type="evidence" value="ECO:0007669"/>
    <property type="project" value="UniProtKB-KW"/>
</dbReference>
<dbReference type="GeneID" id="68096377"/>